<accession>A0ABN2UEN4</accession>
<proteinExistence type="predicted"/>
<name>A0ABN2UEN4_9MICO</name>
<reference evidence="1 2" key="1">
    <citation type="journal article" date="2019" name="Int. J. Syst. Evol. Microbiol.">
        <title>The Global Catalogue of Microorganisms (GCM) 10K type strain sequencing project: providing services to taxonomists for standard genome sequencing and annotation.</title>
        <authorList>
            <consortium name="The Broad Institute Genomics Platform"/>
            <consortium name="The Broad Institute Genome Sequencing Center for Infectious Disease"/>
            <person name="Wu L."/>
            <person name="Ma J."/>
        </authorList>
    </citation>
    <scope>NUCLEOTIDE SEQUENCE [LARGE SCALE GENOMIC DNA]</scope>
    <source>
        <strain evidence="1 2">JCM 14283</strain>
    </source>
</reference>
<gene>
    <name evidence="1" type="ORF">GCM10009740_27500</name>
</gene>
<organism evidence="1 2">
    <name type="scientific">Terrabacter terrae</name>
    <dbReference type="NCBI Taxonomy" id="318434"/>
    <lineage>
        <taxon>Bacteria</taxon>
        <taxon>Bacillati</taxon>
        <taxon>Actinomycetota</taxon>
        <taxon>Actinomycetes</taxon>
        <taxon>Micrococcales</taxon>
        <taxon>Intrasporangiaceae</taxon>
        <taxon>Terrabacter</taxon>
    </lineage>
</organism>
<comment type="caution">
    <text evidence="1">The sequence shown here is derived from an EMBL/GenBank/DDBJ whole genome shotgun (WGS) entry which is preliminary data.</text>
</comment>
<dbReference type="InterPro" id="IPR008928">
    <property type="entry name" value="6-hairpin_glycosidase_sf"/>
</dbReference>
<sequence>MRRALVGVLPAVAAAALALVPLIAPVLVHDEHPPVLRNGAGWRTTWAPAPSSLGSRLVEPPADAAWLAFGTVPAPPGARGRVVAQALLDLHALTRPNGAVAAGPDGPWAYAWPRDSAFVAAAYAVTGHQDDALQVLGFLGRVQRSDGGFEARYLLDGSGPPDDRPRQSDGAGWVLWSLDRLRAAQPDGVLPRQVQGLRDRSVAFVMAQTGAGTRLPEVSPDYWEVPERRVTLGTAAPLAAGLEAAARMYAAERDDRRAAEVARAARRLRALIRSQFGPDYQRHGGTGGLDAGVTMLMPPFALVDDSAAERAWERYPVLALRTAGGLAPGVDWRQDGVSWTPETALVAYTAAASGQAPLAERWMAWLERHCTSWGSLPEKVLPDGSPAGPAPLAWTAALAVLTEGELATHRSDVVGWVPSAAPASVG</sequence>
<evidence type="ECO:0000313" key="1">
    <source>
        <dbReference type="EMBL" id="GAA2035182.1"/>
    </source>
</evidence>
<dbReference type="RefSeq" id="WP_343992262.1">
    <property type="nucleotide sequence ID" value="NZ_BAAANB010000021.1"/>
</dbReference>
<protein>
    <recommendedName>
        <fullName evidence="3">Glycoside hydrolase family 15</fullName>
    </recommendedName>
</protein>
<evidence type="ECO:0000313" key="2">
    <source>
        <dbReference type="Proteomes" id="UP001501285"/>
    </source>
</evidence>
<dbReference type="InterPro" id="IPR012341">
    <property type="entry name" value="6hp_glycosidase-like_sf"/>
</dbReference>
<dbReference type="PANTHER" id="PTHR31616">
    <property type="entry name" value="TREHALASE"/>
    <property type="match status" value="1"/>
</dbReference>
<dbReference type="Gene3D" id="1.50.10.10">
    <property type="match status" value="1"/>
</dbReference>
<dbReference type="EMBL" id="BAAANB010000021">
    <property type="protein sequence ID" value="GAA2035182.1"/>
    <property type="molecule type" value="Genomic_DNA"/>
</dbReference>
<dbReference type="PANTHER" id="PTHR31616:SF0">
    <property type="entry name" value="GLUCAN 1,4-ALPHA-GLUCOSIDASE"/>
    <property type="match status" value="1"/>
</dbReference>
<dbReference type="Proteomes" id="UP001501285">
    <property type="component" value="Unassembled WGS sequence"/>
</dbReference>
<dbReference type="SUPFAM" id="SSF48208">
    <property type="entry name" value="Six-hairpin glycosidases"/>
    <property type="match status" value="1"/>
</dbReference>
<evidence type="ECO:0008006" key="3">
    <source>
        <dbReference type="Google" id="ProtNLM"/>
    </source>
</evidence>
<keyword evidence="2" id="KW-1185">Reference proteome</keyword>